<dbReference type="RefSeq" id="XP_005850123.1">
    <property type="nucleotide sequence ID" value="XM_005850061.1"/>
</dbReference>
<feature type="domain" description="PARP16 N-terminal" evidence="8">
    <location>
        <begin position="13"/>
        <end position="90"/>
    </location>
</feature>
<accession>E1Z818</accession>
<dbReference type="GO" id="GO:0016779">
    <property type="term" value="F:nucleotidyltransferase activity"/>
    <property type="evidence" value="ECO:0007669"/>
    <property type="project" value="UniProtKB-KW"/>
</dbReference>
<keyword evidence="10" id="KW-1185">Reference proteome</keyword>
<dbReference type="Gene3D" id="3.90.228.10">
    <property type="match status" value="1"/>
</dbReference>
<reference evidence="9 10" key="1">
    <citation type="journal article" date="2010" name="Plant Cell">
        <title>The Chlorella variabilis NC64A genome reveals adaptation to photosymbiosis, coevolution with viruses, and cryptic sex.</title>
        <authorList>
            <person name="Blanc G."/>
            <person name="Duncan G."/>
            <person name="Agarkova I."/>
            <person name="Borodovsky M."/>
            <person name="Gurnon J."/>
            <person name="Kuo A."/>
            <person name="Lindquist E."/>
            <person name="Lucas S."/>
            <person name="Pangilinan J."/>
            <person name="Polle J."/>
            <person name="Salamov A."/>
            <person name="Terry A."/>
            <person name="Yamada T."/>
            <person name="Dunigan D.D."/>
            <person name="Grigoriev I.V."/>
            <person name="Claverie J.M."/>
            <person name="Van Etten J.L."/>
        </authorList>
    </citation>
    <scope>NUCLEOTIDE SEQUENCE [LARGE SCALE GENOMIC DNA]</scope>
    <source>
        <strain evidence="9 10">NC64A</strain>
    </source>
</reference>
<evidence type="ECO:0000256" key="2">
    <source>
        <dbReference type="ARBA" id="ARBA00022679"/>
    </source>
</evidence>
<dbReference type="InterPro" id="IPR012317">
    <property type="entry name" value="Poly(ADP-ribose)pol_cat_dom"/>
</dbReference>
<dbReference type="InParanoid" id="E1Z818"/>
<keyword evidence="3" id="KW-0548">Nucleotidyltransferase</keyword>
<dbReference type="GO" id="GO:0003950">
    <property type="term" value="F:NAD+ poly-ADP-ribosyltransferase activity"/>
    <property type="evidence" value="ECO:0007669"/>
    <property type="project" value="InterPro"/>
</dbReference>
<dbReference type="GeneID" id="17357710"/>
<feature type="transmembrane region" description="Helical" evidence="6">
    <location>
        <begin position="317"/>
        <end position="337"/>
    </location>
</feature>
<protein>
    <recommendedName>
        <fullName evidence="11">Poly [ADP-ribose] polymerase</fullName>
    </recommendedName>
</protein>
<keyword evidence="6" id="KW-1133">Transmembrane helix</keyword>
<dbReference type="InterPro" id="IPR041400">
    <property type="entry name" value="PARP16_N"/>
</dbReference>
<proteinExistence type="predicted"/>
<dbReference type="KEGG" id="cvr:CHLNCDRAFT_142217"/>
<keyword evidence="2" id="KW-0808">Transferase</keyword>
<evidence type="ECO:0000256" key="5">
    <source>
        <dbReference type="SAM" id="MobiDB-lite"/>
    </source>
</evidence>
<feature type="region of interest" description="Disordered" evidence="5">
    <location>
        <begin position="289"/>
        <end position="308"/>
    </location>
</feature>
<dbReference type="OrthoDB" id="19501at2759"/>
<keyword evidence="6" id="KW-0472">Membrane</keyword>
<dbReference type="Pfam" id="PF18084">
    <property type="entry name" value="ARTD15_N"/>
    <property type="match status" value="1"/>
</dbReference>
<dbReference type="STRING" id="554065.E1Z818"/>
<keyword evidence="6" id="KW-0812">Transmembrane</keyword>
<evidence type="ECO:0000256" key="3">
    <source>
        <dbReference type="ARBA" id="ARBA00022695"/>
    </source>
</evidence>
<evidence type="ECO:0000256" key="6">
    <source>
        <dbReference type="SAM" id="Phobius"/>
    </source>
</evidence>
<dbReference type="eggNOG" id="ENOG502QPKE">
    <property type="taxonomic scope" value="Eukaryota"/>
</dbReference>
<gene>
    <name evidence="9" type="ORF">CHLNCDRAFT_142217</name>
</gene>
<evidence type="ECO:0008006" key="11">
    <source>
        <dbReference type="Google" id="ProtNLM"/>
    </source>
</evidence>
<dbReference type="Proteomes" id="UP000008141">
    <property type="component" value="Unassembled WGS sequence"/>
</dbReference>
<dbReference type="InterPro" id="IPR051838">
    <property type="entry name" value="ARTD_PARP"/>
</dbReference>
<keyword evidence="4" id="KW-0520">NAD</keyword>
<sequence>MAAAELQAVLQAADPWATDLLLSALAAAAASRRRATCTTPFPTSLFQTADGERDYDALLENVQTLPPAGPLAAALDGLSRQQASLLHWLLTHSQRPVGGVRRCTLRAVQEQMPLLTGWMVDVGRNPGLRPHAVLQLSELPRDLVDGSGQRVLAFHGTSMDNIHSILHHGLLNASGTRLERTGYVFGKGIYFSSEPHVAFAFSLPTDCWRHSALGQRLRCLLACSVQHEHALGTHNTDLVPDKYLLVERMDAVQIHFLFVYVDAAPTPAEPPAAPGAAVAAHAPAPQQQAPAQAAVAQAAHGAAHQQQQQQQQQRSPLLYLIAAYLGWLVFVGLRDNWPYIRRVLRRKFGIRL</sequence>
<dbReference type="AlphaFoldDB" id="E1Z818"/>
<dbReference type="Pfam" id="PF00644">
    <property type="entry name" value="PARP"/>
    <property type="match status" value="1"/>
</dbReference>
<organism evidence="10">
    <name type="scientific">Chlorella variabilis</name>
    <name type="common">Green alga</name>
    <dbReference type="NCBI Taxonomy" id="554065"/>
    <lineage>
        <taxon>Eukaryota</taxon>
        <taxon>Viridiplantae</taxon>
        <taxon>Chlorophyta</taxon>
        <taxon>core chlorophytes</taxon>
        <taxon>Trebouxiophyceae</taxon>
        <taxon>Chlorellales</taxon>
        <taxon>Chlorellaceae</taxon>
        <taxon>Chlorella clade</taxon>
        <taxon>Chlorella</taxon>
    </lineage>
</organism>
<feature type="domain" description="PARP catalytic" evidence="7">
    <location>
        <begin position="147"/>
        <end position="205"/>
    </location>
</feature>
<evidence type="ECO:0000313" key="9">
    <source>
        <dbReference type="EMBL" id="EFN58021.1"/>
    </source>
</evidence>
<dbReference type="PANTHER" id="PTHR21328">
    <property type="entry name" value="POLY ADP-RIBOSE POLYMERASE FAMILY, MEMBER PARP"/>
    <property type="match status" value="1"/>
</dbReference>
<evidence type="ECO:0000313" key="10">
    <source>
        <dbReference type="Proteomes" id="UP000008141"/>
    </source>
</evidence>
<dbReference type="SUPFAM" id="SSF56399">
    <property type="entry name" value="ADP-ribosylation"/>
    <property type="match status" value="1"/>
</dbReference>
<name>E1Z818_CHLVA</name>
<evidence type="ECO:0000259" key="8">
    <source>
        <dbReference type="Pfam" id="PF18084"/>
    </source>
</evidence>
<evidence type="ECO:0000259" key="7">
    <source>
        <dbReference type="Pfam" id="PF00644"/>
    </source>
</evidence>
<keyword evidence="1" id="KW-0328">Glycosyltransferase</keyword>
<evidence type="ECO:0000256" key="1">
    <source>
        <dbReference type="ARBA" id="ARBA00022676"/>
    </source>
</evidence>
<dbReference type="EMBL" id="GL433838">
    <property type="protein sequence ID" value="EFN58021.1"/>
    <property type="molecule type" value="Genomic_DNA"/>
</dbReference>
<evidence type="ECO:0000256" key="4">
    <source>
        <dbReference type="ARBA" id="ARBA00023027"/>
    </source>
</evidence>